<keyword evidence="2" id="KW-0479">Metal-binding</keyword>
<evidence type="ECO:0000256" key="1">
    <source>
        <dbReference type="ARBA" id="ARBA00005495"/>
    </source>
</evidence>
<protein>
    <submittedName>
        <fullName evidence="6">Predicted protein</fullName>
    </submittedName>
</protein>
<evidence type="ECO:0000313" key="7">
    <source>
        <dbReference type="Proteomes" id="UP000001194"/>
    </source>
</evidence>
<dbReference type="AlphaFoldDB" id="B0DBD1"/>
<dbReference type="PANTHER" id="PTHR33337">
    <property type="entry name" value="GFA DOMAIN-CONTAINING PROTEIN"/>
    <property type="match status" value="1"/>
</dbReference>
<dbReference type="PROSITE" id="PS51891">
    <property type="entry name" value="CENP_V_GFA"/>
    <property type="match status" value="1"/>
</dbReference>
<dbReference type="Pfam" id="PF04828">
    <property type="entry name" value="GFA"/>
    <property type="match status" value="2"/>
</dbReference>
<feature type="domain" description="CENP-V/GFA" evidence="5">
    <location>
        <begin position="5"/>
        <end position="124"/>
    </location>
</feature>
<evidence type="ECO:0000256" key="2">
    <source>
        <dbReference type="ARBA" id="ARBA00022723"/>
    </source>
</evidence>
<dbReference type="OrthoDB" id="5422068at2759"/>
<name>B0DBD1_LACBS</name>
<evidence type="ECO:0000256" key="3">
    <source>
        <dbReference type="ARBA" id="ARBA00022833"/>
    </source>
</evidence>
<comment type="similarity">
    <text evidence="1">Belongs to the Gfa family.</text>
</comment>
<keyword evidence="7" id="KW-1185">Reference proteome</keyword>
<proteinExistence type="inferred from homology"/>
<dbReference type="InterPro" id="IPR006913">
    <property type="entry name" value="CENP-V/GFA"/>
</dbReference>
<dbReference type="RefSeq" id="XP_001881041.1">
    <property type="nucleotide sequence ID" value="XM_001881006.1"/>
</dbReference>
<dbReference type="PANTHER" id="PTHR33337:SF31">
    <property type="entry name" value="DUF636 DOMAIN PROTEIN (AFU_ORTHOLOGUE AFUA_2G12650)"/>
    <property type="match status" value="1"/>
</dbReference>
<organism evidence="7">
    <name type="scientific">Laccaria bicolor (strain S238N-H82 / ATCC MYA-4686)</name>
    <name type="common">Bicoloured deceiver</name>
    <name type="synonym">Laccaria laccata var. bicolor</name>
    <dbReference type="NCBI Taxonomy" id="486041"/>
    <lineage>
        <taxon>Eukaryota</taxon>
        <taxon>Fungi</taxon>
        <taxon>Dikarya</taxon>
        <taxon>Basidiomycota</taxon>
        <taxon>Agaricomycotina</taxon>
        <taxon>Agaricomycetes</taxon>
        <taxon>Agaricomycetidae</taxon>
        <taxon>Agaricales</taxon>
        <taxon>Agaricineae</taxon>
        <taxon>Hydnangiaceae</taxon>
        <taxon>Laccaria</taxon>
    </lineage>
</organism>
<dbReference type="HOGENOM" id="CLU_038839_0_0_1"/>
<keyword evidence="4" id="KW-0456">Lyase</keyword>
<dbReference type="GO" id="GO:0046872">
    <property type="term" value="F:metal ion binding"/>
    <property type="evidence" value="ECO:0007669"/>
    <property type="project" value="UniProtKB-KW"/>
</dbReference>
<dbReference type="Proteomes" id="UP000001194">
    <property type="component" value="Unassembled WGS sequence"/>
</dbReference>
<dbReference type="InterPro" id="IPR011057">
    <property type="entry name" value="Mss4-like_sf"/>
</dbReference>
<dbReference type="SUPFAM" id="SSF51316">
    <property type="entry name" value="Mss4-like"/>
    <property type="match status" value="2"/>
</dbReference>
<keyword evidence="3" id="KW-0862">Zinc</keyword>
<evidence type="ECO:0000259" key="5">
    <source>
        <dbReference type="PROSITE" id="PS51891"/>
    </source>
</evidence>
<dbReference type="Gene3D" id="3.90.1590.10">
    <property type="entry name" value="glutathione-dependent formaldehyde- activating enzyme (gfa)"/>
    <property type="match status" value="2"/>
</dbReference>
<sequence>MTTYIQAKCHCGLNSFKIAFKTSDLPLSTAACHCNSCRHTTGQMLVIDVPIHGVPLSSTAEGDAAASLEGLTAYKSSKDMTRYFCTKCSAYFFFHNGIHDVWAVFAGVLEKVDEVLNVKSHIWVEDTLDGGIADHYRTVNDVVLPRYAQRATSETLPLGWKAKELAMKADTETHPLHCHCKAISLALTRTTEIKDPKDYWLVPGKEEGAPIRFIAAHCFCSDCRLSSGSQIQSWVIVPRVNVIDASTSASVDPENAAARPKGLKQYESSPGKFREFCGTCGATVFWWREGVSHFDLSAGLVDQEAGGARAEKWLSWYDRIIHPKDAISPATLAALTEGVKAAKAEEV</sequence>
<accession>B0DBD1</accession>
<reference evidence="6 7" key="1">
    <citation type="journal article" date="2008" name="Nature">
        <title>The genome of Laccaria bicolor provides insights into mycorrhizal symbiosis.</title>
        <authorList>
            <person name="Martin F."/>
            <person name="Aerts A."/>
            <person name="Ahren D."/>
            <person name="Brun A."/>
            <person name="Danchin E.G.J."/>
            <person name="Duchaussoy F."/>
            <person name="Gibon J."/>
            <person name="Kohler A."/>
            <person name="Lindquist E."/>
            <person name="Pereda V."/>
            <person name="Salamov A."/>
            <person name="Shapiro H.J."/>
            <person name="Wuyts J."/>
            <person name="Blaudez D."/>
            <person name="Buee M."/>
            <person name="Brokstein P."/>
            <person name="Canbaeck B."/>
            <person name="Cohen D."/>
            <person name="Courty P.E."/>
            <person name="Coutinho P.M."/>
            <person name="Delaruelle C."/>
            <person name="Detter J.C."/>
            <person name="Deveau A."/>
            <person name="DiFazio S."/>
            <person name="Duplessis S."/>
            <person name="Fraissinet-Tachet L."/>
            <person name="Lucic E."/>
            <person name="Frey-Klett P."/>
            <person name="Fourrey C."/>
            <person name="Feussner I."/>
            <person name="Gay G."/>
            <person name="Grimwood J."/>
            <person name="Hoegger P.J."/>
            <person name="Jain P."/>
            <person name="Kilaru S."/>
            <person name="Labbe J."/>
            <person name="Lin Y.C."/>
            <person name="Legue V."/>
            <person name="Le Tacon F."/>
            <person name="Marmeisse R."/>
            <person name="Melayah D."/>
            <person name="Montanini B."/>
            <person name="Muratet M."/>
            <person name="Nehls U."/>
            <person name="Niculita-Hirzel H."/>
            <person name="Oudot-Le Secq M.P."/>
            <person name="Peter M."/>
            <person name="Quesneville H."/>
            <person name="Rajashekar B."/>
            <person name="Reich M."/>
            <person name="Rouhier N."/>
            <person name="Schmutz J."/>
            <person name="Yin T."/>
            <person name="Chalot M."/>
            <person name="Henrissat B."/>
            <person name="Kuees U."/>
            <person name="Lucas S."/>
            <person name="Van de Peer Y."/>
            <person name="Podila G.K."/>
            <person name="Polle A."/>
            <person name="Pukkila P.J."/>
            <person name="Richardson P.M."/>
            <person name="Rouze P."/>
            <person name="Sanders I.R."/>
            <person name="Stajich J.E."/>
            <person name="Tunlid A."/>
            <person name="Tuskan G."/>
            <person name="Grigoriev I.V."/>
        </authorList>
    </citation>
    <scope>NUCLEOTIDE SEQUENCE [LARGE SCALE GENOMIC DNA]</scope>
    <source>
        <strain evidence="7">S238N-H82 / ATCC MYA-4686</strain>
    </source>
</reference>
<gene>
    <name evidence="6" type="ORF">LACBIDRAFT_294317</name>
</gene>
<dbReference type="KEGG" id="lbc:LACBIDRAFT_294317"/>
<evidence type="ECO:0000313" key="6">
    <source>
        <dbReference type="EMBL" id="EDR07971.1"/>
    </source>
</evidence>
<dbReference type="EMBL" id="DS547102">
    <property type="protein sequence ID" value="EDR07971.1"/>
    <property type="molecule type" value="Genomic_DNA"/>
</dbReference>
<evidence type="ECO:0000256" key="4">
    <source>
        <dbReference type="ARBA" id="ARBA00023239"/>
    </source>
</evidence>
<dbReference type="GeneID" id="6076685"/>
<dbReference type="InParanoid" id="B0DBD1"/>
<dbReference type="GO" id="GO:0016846">
    <property type="term" value="F:carbon-sulfur lyase activity"/>
    <property type="evidence" value="ECO:0007669"/>
    <property type="project" value="InterPro"/>
</dbReference>